<dbReference type="EMBL" id="RHPJ01000001">
    <property type="protein sequence ID" value="TGO06239.1"/>
    <property type="molecule type" value="Genomic_DNA"/>
</dbReference>
<dbReference type="Pfam" id="PF11222">
    <property type="entry name" value="DUF3017"/>
    <property type="match status" value="1"/>
</dbReference>
<sequence length="83" mass="8609">MERIKVNGVQLAALGGVLAATLVALVSVRGAMQVLSLVLLALAVLRLAGRPERVLVARSRLFDVALLLVLSGALGYLSFSPGL</sequence>
<evidence type="ECO:0000256" key="1">
    <source>
        <dbReference type="SAM" id="Phobius"/>
    </source>
</evidence>
<feature type="transmembrane region" description="Helical" evidence="1">
    <location>
        <begin position="31"/>
        <end position="49"/>
    </location>
</feature>
<gene>
    <name evidence="2" type="ORF">SERN_0431</name>
</gene>
<evidence type="ECO:0008006" key="4">
    <source>
        <dbReference type="Google" id="ProtNLM"/>
    </source>
</evidence>
<feature type="transmembrane region" description="Helical" evidence="1">
    <location>
        <begin position="7"/>
        <end position="25"/>
    </location>
</feature>
<organism evidence="2 3">
    <name type="scientific">Serinibacter arcticus</name>
    <dbReference type="NCBI Taxonomy" id="1655435"/>
    <lineage>
        <taxon>Bacteria</taxon>
        <taxon>Bacillati</taxon>
        <taxon>Actinomycetota</taxon>
        <taxon>Actinomycetes</taxon>
        <taxon>Micrococcales</taxon>
        <taxon>Beutenbergiaceae</taxon>
        <taxon>Serinibacter</taxon>
    </lineage>
</organism>
<comment type="caution">
    <text evidence="2">The sequence shown here is derived from an EMBL/GenBank/DDBJ whole genome shotgun (WGS) entry which is preliminary data.</text>
</comment>
<evidence type="ECO:0000313" key="3">
    <source>
        <dbReference type="Proteomes" id="UP000297318"/>
    </source>
</evidence>
<accession>A0A4Z1E4W9</accession>
<name>A0A4Z1E4W9_9MICO</name>
<keyword evidence="3" id="KW-1185">Reference proteome</keyword>
<dbReference type="RefSeq" id="WP_135848472.1">
    <property type="nucleotide sequence ID" value="NZ_RHPJ01000001.1"/>
</dbReference>
<proteinExistence type="predicted"/>
<keyword evidence="1" id="KW-0472">Membrane</keyword>
<keyword evidence="1" id="KW-1133">Transmembrane helix</keyword>
<protein>
    <recommendedName>
        <fullName evidence="4">DUF3017 domain-containing protein</fullName>
    </recommendedName>
</protein>
<feature type="transmembrane region" description="Helical" evidence="1">
    <location>
        <begin position="61"/>
        <end position="79"/>
    </location>
</feature>
<dbReference type="Proteomes" id="UP000297318">
    <property type="component" value="Unassembled WGS sequence"/>
</dbReference>
<keyword evidence="1" id="KW-0812">Transmembrane</keyword>
<reference evidence="2 3" key="1">
    <citation type="submission" date="2018-11" db="EMBL/GenBank/DDBJ databases">
        <title>Complete genome sequencing of the Actinobacteria Serinibacter sp. K3-2.</title>
        <authorList>
            <person name="Rakitin A.L."/>
            <person name="Beletsky A.V."/>
            <person name="Mardanov A.V."/>
            <person name="Ravin N.V."/>
            <person name="Gromova A.S."/>
            <person name="Filippova S.N."/>
            <person name="Gal'Chenko V.F."/>
        </authorList>
    </citation>
    <scope>NUCLEOTIDE SEQUENCE [LARGE SCALE GENOMIC DNA]</scope>
    <source>
        <strain evidence="2 3">K3-2</strain>
    </source>
</reference>
<dbReference type="InterPro" id="IPR021385">
    <property type="entry name" value="DUF3017"/>
</dbReference>
<dbReference type="AlphaFoldDB" id="A0A4Z1E4W9"/>
<evidence type="ECO:0000313" key="2">
    <source>
        <dbReference type="EMBL" id="TGO06239.1"/>
    </source>
</evidence>